<comment type="catalytic activity">
    <reaction evidence="9">
        <text>DNA(n) + a 2'-deoxyribonucleoside 5'-triphosphate = DNA(n+1) + diphosphate</text>
        <dbReference type="Rhea" id="RHEA:22508"/>
        <dbReference type="Rhea" id="RHEA-COMP:17339"/>
        <dbReference type="Rhea" id="RHEA-COMP:17340"/>
        <dbReference type="ChEBI" id="CHEBI:33019"/>
        <dbReference type="ChEBI" id="CHEBI:61560"/>
        <dbReference type="ChEBI" id="CHEBI:173112"/>
        <dbReference type="EC" id="2.7.7.49"/>
    </reaction>
</comment>
<evidence type="ECO:0000256" key="4">
    <source>
        <dbReference type="ARBA" id="ARBA00022723"/>
    </source>
</evidence>
<dbReference type="Pfam" id="PF00078">
    <property type="entry name" value="RVT_1"/>
    <property type="match status" value="1"/>
</dbReference>
<dbReference type="PANTHER" id="PTHR34047:SF7">
    <property type="entry name" value="RNA-DIRECTED DNA POLYMERASE"/>
    <property type="match status" value="1"/>
</dbReference>
<evidence type="ECO:0000256" key="1">
    <source>
        <dbReference type="ARBA" id="ARBA00012493"/>
    </source>
</evidence>
<keyword evidence="3" id="KW-0548">Nucleotidyltransferase</keyword>
<dbReference type="PRINTS" id="PR00866">
    <property type="entry name" value="RNADNAPOLMS"/>
</dbReference>
<evidence type="ECO:0000256" key="5">
    <source>
        <dbReference type="ARBA" id="ARBA00022842"/>
    </source>
</evidence>
<dbReference type="EC" id="2.7.7.49" evidence="1"/>
<evidence type="ECO:0000256" key="2">
    <source>
        <dbReference type="ARBA" id="ARBA00022679"/>
    </source>
</evidence>
<dbReference type="InterPro" id="IPR051083">
    <property type="entry name" value="GrpII_Intron_Splice-Mob/Def"/>
</dbReference>
<dbReference type="PANTHER" id="PTHR34047">
    <property type="entry name" value="NUCLEAR INTRON MATURASE 1, MITOCHONDRIAL-RELATED"/>
    <property type="match status" value="1"/>
</dbReference>
<dbReference type="InterPro" id="IPR043502">
    <property type="entry name" value="DNA/RNA_pol_sf"/>
</dbReference>
<dbReference type="PROSITE" id="PS50878">
    <property type="entry name" value="RT_POL"/>
    <property type="match status" value="1"/>
</dbReference>
<evidence type="ECO:0000313" key="12">
    <source>
        <dbReference type="Proteomes" id="UP000285288"/>
    </source>
</evidence>
<dbReference type="AlphaFoldDB" id="A0A413UD89"/>
<keyword evidence="7" id="KW-0051">Antiviral defense</keyword>
<feature type="domain" description="Reverse transcriptase" evidence="10">
    <location>
        <begin position="1"/>
        <end position="245"/>
    </location>
</feature>
<dbReference type="GO" id="GO:0046872">
    <property type="term" value="F:metal ion binding"/>
    <property type="evidence" value="ECO:0007669"/>
    <property type="project" value="UniProtKB-KW"/>
</dbReference>
<proteinExistence type="inferred from homology"/>
<dbReference type="SUPFAM" id="SSF56672">
    <property type="entry name" value="DNA/RNA polymerases"/>
    <property type="match status" value="1"/>
</dbReference>
<evidence type="ECO:0000256" key="6">
    <source>
        <dbReference type="ARBA" id="ARBA00022918"/>
    </source>
</evidence>
<evidence type="ECO:0000256" key="3">
    <source>
        <dbReference type="ARBA" id="ARBA00022695"/>
    </source>
</evidence>
<dbReference type="InterPro" id="IPR053543">
    <property type="entry name" value="Bacterial_RT"/>
</dbReference>
<evidence type="ECO:0000256" key="7">
    <source>
        <dbReference type="ARBA" id="ARBA00023118"/>
    </source>
</evidence>
<dbReference type="Proteomes" id="UP000285288">
    <property type="component" value="Unassembled WGS sequence"/>
</dbReference>
<evidence type="ECO:0000259" key="10">
    <source>
        <dbReference type="PROSITE" id="PS50878"/>
    </source>
</evidence>
<keyword evidence="4" id="KW-0479">Metal-binding</keyword>
<sequence>MKKKNILYNVISKRALATVLNVQYKTLTYVLYRRGVDSFYNGFEIQKKTGGTRIINAPQGELKTIQKNLAKILEKSINNSSNISHGFIKNKSIYTNAAIHRNKCFVLNMDLQNFFDSFHFGRVRGFFIKNRNFNCTNEIATMIAQIVCYKGKLPQGAPSSPVITNLVCGSLDYRISKLSKKYKLDYTRYADDITFSTNNRHFICEYENFLNEITEIIEKSGFKINDKKTRLTFSHKRQTVTGVVVNKKLSVPREYYKQTRAMAFNFYKNRIAYLDESNKTLNQIEGRFSYINSFDKLNNILESDKNNKKKNLKDLNNREKDYARFIFYKYFYMNSKPLIITEGKTDILYIKAALKNLVGSYKDLYNGEFKINFLRRSKRFAFLLKISTDGADTIKNFYKNYYTKPVIKDLSFDYFLDFGYYPDCPIIILLDNEPDGKHPLGKFVSSDKSSELLEQLRLNGFIRLNKVHNVYLSVVPKNPDKKLDRYEIEDLFDEELLHMELNGKKFNREGLKGYYTKDDLSKYVYSHYEEINFNNFNAMFENFRNIIVDYQKWYLANINN</sequence>
<dbReference type="InterPro" id="IPR000123">
    <property type="entry name" value="Reverse_transcriptase_msDNA"/>
</dbReference>
<dbReference type="GO" id="GO:0051607">
    <property type="term" value="P:defense response to virus"/>
    <property type="evidence" value="ECO:0007669"/>
    <property type="project" value="UniProtKB-KW"/>
</dbReference>
<dbReference type="CDD" id="cd03487">
    <property type="entry name" value="RT_Bac_retron_II"/>
    <property type="match status" value="1"/>
</dbReference>
<dbReference type="InterPro" id="IPR000477">
    <property type="entry name" value="RT_dom"/>
</dbReference>
<dbReference type="EMBL" id="QSGD01000014">
    <property type="protein sequence ID" value="RHB07226.1"/>
    <property type="molecule type" value="Genomic_DNA"/>
</dbReference>
<dbReference type="RefSeq" id="WP_118011172.1">
    <property type="nucleotide sequence ID" value="NZ_QSGD01000014.1"/>
</dbReference>
<keyword evidence="5" id="KW-0460">Magnesium</keyword>
<comment type="caution">
    <text evidence="11">The sequence shown here is derived from an EMBL/GenBank/DDBJ whole genome shotgun (WGS) entry which is preliminary data.</text>
</comment>
<dbReference type="GO" id="GO:0003964">
    <property type="term" value="F:RNA-directed DNA polymerase activity"/>
    <property type="evidence" value="ECO:0007669"/>
    <property type="project" value="UniProtKB-KW"/>
</dbReference>
<comment type="similarity">
    <text evidence="8">Belongs to the bacterial reverse transcriptase family.</text>
</comment>
<accession>A0A413UD89</accession>
<protein>
    <recommendedName>
        <fullName evidence="1">RNA-directed DNA polymerase</fullName>
        <ecNumber evidence="1">2.7.7.49</ecNumber>
    </recommendedName>
</protein>
<evidence type="ECO:0000256" key="8">
    <source>
        <dbReference type="ARBA" id="ARBA00034120"/>
    </source>
</evidence>
<gene>
    <name evidence="11" type="ORF">DW907_05160</name>
</gene>
<keyword evidence="6 11" id="KW-0695">RNA-directed DNA polymerase</keyword>
<organism evidence="11 12">
    <name type="scientific">Holdemanella biformis</name>
    <dbReference type="NCBI Taxonomy" id="1735"/>
    <lineage>
        <taxon>Bacteria</taxon>
        <taxon>Bacillati</taxon>
        <taxon>Bacillota</taxon>
        <taxon>Erysipelotrichia</taxon>
        <taxon>Erysipelotrichales</taxon>
        <taxon>Erysipelotrichaceae</taxon>
        <taxon>Holdemanella</taxon>
    </lineage>
</organism>
<keyword evidence="2" id="KW-0808">Transferase</keyword>
<reference evidence="11 12" key="1">
    <citation type="submission" date="2018-08" db="EMBL/GenBank/DDBJ databases">
        <title>A genome reference for cultivated species of the human gut microbiota.</title>
        <authorList>
            <person name="Zou Y."/>
            <person name="Xue W."/>
            <person name="Luo G."/>
        </authorList>
    </citation>
    <scope>NUCLEOTIDE SEQUENCE [LARGE SCALE GENOMIC DNA]</scope>
    <source>
        <strain evidence="11 12">AM42-13AC</strain>
    </source>
</reference>
<dbReference type="GO" id="GO:0003723">
    <property type="term" value="F:RNA binding"/>
    <property type="evidence" value="ECO:0007669"/>
    <property type="project" value="InterPro"/>
</dbReference>
<evidence type="ECO:0000313" key="11">
    <source>
        <dbReference type="EMBL" id="RHB07226.1"/>
    </source>
</evidence>
<evidence type="ECO:0000256" key="9">
    <source>
        <dbReference type="ARBA" id="ARBA00048173"/>
    </source>
</evidence>
<name>A0A413UD89_9FIRM</name>
<dbReference type="NCBIfam" id="NF038237">
    <property type="entry name" value="retron_Ec67_fus"/>
    <property type="match status" value="1"/>
</dbReference>